<evidence type="ECO:0000313" key="1">
    <source>
        <dbReference type="Ensembl" id="ENSNVIP00000013963.1"/>
    </source>
</evidence>
<dbReference type="Ensembl" id="ENSNVIT00000016313.1">
    <property type="protein sequence ID" value="ENSNVIP00000013963.1"/>
    <property type="gene ID" value="ENSNVIG00000010995.1"/>
</dbReference>
<reference evidence="1" key="1">
    <citation type="submission" date="2025-08" db="UniProtKB">
        <authorList>
            <consortium name="Ensembl"/>
        </authorList>
    </citation>
    <scope>IDENTIFICATION</scope>
</reference>
<reference evidence="1" key="2">
    <citation type="submission" date="2025-09" db="UniProtKB">
        <authorList>
            <consortium name="Ensembl"/>
        </authorList>
    </citation>
    <scope>IDENTIFICATION</scope>
</reference>
<protein>
    <submittedName>
        <fullName evidence="1">Uncharacterized protein</fullName>
    </submittedName>
</protein>
<dbReference type="Proteomes" id="UP000694425">
    <property type="component" value="Unplaced"/>
</dbReference>
<proteinExistence type="predicted"/>
<keyword evidence="2" id="KW-1185">Reference proteome</keyword>
<organism evidence="1 2">
    <name type="scientific">Neovison vison</name>
    <name type="common">American mink</name>
    <name type="synonym">Mustela vison</name>
    <dbReference type="NCBI Taxonomy" id="452646"/>
    <lineage>
        <taxon>Eukaryota</taxon>
        <taxon>Metazoa</taxon>
        <taxon>Chordata</taxon>
        <taxon>Craniata</taxon>
        <taxon>Vertebrata</taxon>
        <taxon>Euteleostomi</taxon>
        <taxon>Mammalia</taxon>
        <taxon>Eutheria</taxon>
        <taxon>Laurasiatheria</taxon>
        <taxon>Carnivora</taxon>
        <taxon>Caniformia</taxon>
        <taxon>Musteloidea</taxon>
        <taxon>Mustelidae</taxon>
        <taxon>Mustelinae</taxon>
        <taxon>Neogale</taxon>
    </lineage>
</organism>
<name>A0A8C7AZZ4_NEOVI</name>
<dbReference type="AlphaFoldDB" id="A0A8C7AZZ4"/>
<evidence type="ECO:0000313" key="2">
    <source>
        <dbReference type="Proteomes" id="UP000694425"/>
    </source>
</evidence>
<accession>A0A8C7AZZ4</accession>
<sequence>SIGNLAYTSHSTHHICSAVCLLLMNTRVVLNFKLKKDMQGFGEESRYTALSASHKFWLGCALIFFQFKIYSNSPYCLLFDLWFFRSTL</sequence>